<organism evidence="5 6">
    <name type="scientific">Eucalyptus globulus</name>
    <name type="common">Tasmanian blue gum</name>
    <dbReference type="NCBI Taxonomy" id="34317"/>
    <lineage>
        <taxon>Eukaryota</taxon>
        <taxon>Viridiplantae</taxon>
        <taxon>Streptophyta</taxon>
        <taxon>Embryophyta</taxon>
        <taxon>Tracheophyta</taxon>
        <taxon>Spermatophyta</taxon>
        <taxon>Magnoliopsida</taxon>
        <taxon>eudicotyledons</taxon>
        <taxon>Gunneridae</taxon>
        <taxon>Pentapetalae</taxon>
        <taxon>rosids</taxon>
        <taxon>malvids</taxon>
        <taxon>Myrtales</taxon>
        <taxon>Myrtaceae</taxon>
        <taxon>Myrtoideae</taxon>
        <taxon>Eucalypteae</taxon>
        <taxon>Eucalyptus</taxon>
    </lineage>
</organism>
<name>A0ABD3L201_EUCGL</name>
<dbReference type="Pfam" id="PF00201">
    <property type="entry name" value="UDPGT"/>
    <property type="match status" value="1"/>
</dbReference>
<evidence type="ECO:0000313" key="6">
    <source>
        <dbReference type="Proteomes" id="UP001634007"/>
    </source>
</evidence>
<evidence type="ECO:0000256" key="2">
    <source>
        <dbReference type="ARBA" id="ARBA00022676"/>
    </source>
</evidence>
<dbReference type="Gene3D" id="3.40.50.2000">
    <property type="entry name" value="Glycogen Phosphorylase B"/>
    <property type="match status" value="2"/>
</dbReference>
<proteinExistence type="inferred from homology"/>
<protein>
    <recommendedName>
        <fullName evidence="7">Glycosyltransferase</fullName>
    </recommendedName>
</protein>
<comment type="similarity">
    <text evidence="1">Belongs to the UDP-glycosyltransferase family.</text>
</comment>
<dbReference type="GO" id="GO:0016757">
    <property type="term" value="F:glycosyltransferase activity"/>
    <property type="evidence" value="ECO:0007669"/>
    <property type="project" value="UniProtKB-KW"/>
</dbReference>
<keyword evidence="2" id="KW-0328">Glycosyltransferase</keyword>
<dbReference type="PANTHER" id="PTHR48047:SF131">
    <property type="entry name" value="GLYCOSYLTRANSFERASE"/>
    <property type="match status" value="1"/>
</dbReference>
<keyword evidence="6" id="KW-1185">Reference proteome</keyword>
<dbReference type="Proteomes" id="UP001634007">
    <property type="component" value="Unassembled WGS sequence"/>
</dbReference>
<reference evidence="5 6" key="1">
    <citation type="submission" date="2024-11" db="EMBL/GenBank/DDBJ databases">
        <title>Chromosome-level genome assembly of Eucalyptus globulus Labill. provides insights into its genome evolution.</title>
        <authorList>
            <person name="Li X."/>
        </authorList>
    </citation>
    <scope>NUCLEOTIDE SEQUENCE [LARGE SCALE GENOMIC DNA]</scope>
    <source>
        <strain evidence="5">CL2024</strain>
        <tissue evidence="5">Fresh tender leaves</tissue>
    </source>
</reference>
<evidence type="ECO:0000256" key="4">
    <source>
        <dbReference type="SAM" id="MobiDB-lite"/>
    </source>
</evidence>
<dbReference type="FunFam" id="3.40.50.2000:FF:000060">
    <property type="entry name" value="Glycosyltransferase"/>
    <property type="match status" value="1"/>
</dbReference>
<evidence type="ECO:0000256" key="1">
    <source>
        <dbReference type="ARBA" id="ARBA00009995"/>
    </source>
</evidence>
<evidence type="ECO:0008006" key="7">
    <source>
        <dbReference type="Google" id="ProtNLM"/>
    </source>
</evidence>
<dbReference type="EMBL" id="JBJKBG010000004">
    <property type="protein sequence ID" value="KAL3743872.1"/>
    <property type="molecule type" value="Genomic_DNA"/>
</dbReference>
<dbReference type="CDD" id="cd03784">
    <property type="entry name" value="GT1_Gtf-like"/>
    <property type="match status" value="1"/>
</dbReference>
<feature type="region of interest" description="Disordered" evidence="4">
    <location>
        <begin position="181"/>
        <end position="210"/>
    </location>
</feature>
<accession>A0ABD3L201</accession>
<comment type="caution">
    <text evidence="5">The sequence shown here is derived from an EMBL/GenBank/DDBJ whole genome shotgun (WGS) entry which is preliminary data.</text>
</comment>
<sequence>MSPGQVLVLTAFGHGHLFPSMELCNHIASRNYKATLVIFSHLSSSIHSSFHENPLIEVVEVPSASPRPGLPVHKQAETYNELARVLEAILSRPHLQMPTCAVVNVFMLLGWTKNIFQKHGIPTVALFTSGACSPSMEYASWNARPEDLGPGEVRLLPGLPDEMGLTQLNIKRRPFGPLLAKGAATAPEPSKAGGPSPRKMGPPGPGEKPDWLDDVDRAIGLVFNTFDNLERPFLNYLANQFKKPAWGVGPLSPEMYWKSDNGAVVADGEVRKSGQSSITEDDVTRWLDSKPPGSVLYISFGSTLSLTPEESRGLAGALAESARPFIWVVQPNSGGPAPGHFPDGMDDEVGDRGLIITGWAPQLLILSHPSTGGFLSHCGWNSTIEAILKGVPFLTCPIRGDQYDNARWVTEHLKIGYKVCEDPSQFVTNSDFVKGIERLMADKDVKIRAMELRSRFGHSFPVSSGAALDALLKETSDH</sequence>
<gene>
    <name evidence="5" type="ORF">ACJRO7_019039</name>
</gene>
<dbReference type="PANTHER" id="PTHR48047">
    <property type="entry name" value="GLYCOSYLTRANSFERASE"/>
    <property type="match status" value="1"/>
</dbReference>
<dbReference type="SUPFAM" id="SSF53756">
    <property type="entry name" value="UDP-Glycosyltransferase/glycogen phosphorylase"/>
    <property type="match status" value="1"/>
</dbReference>
<evidence type="ECO:0000313" key="5">
    <source>
        <dbReference type="EMBL" id="KAL3743872.1"/>
    </source>
</evidence>
<evidence type="ECO:0000256" key="3">
    <source>
        <dbReference type="ARBA" id="ARBA00022679"/>
    </source>
</evidence>
<keyword evidence="3" id="KW-0808">Transferase</keyword>
<dbReference type="InterPro" id="IPR002213">
    <property type="entry name" value="UDP_glucos_trans"/>
</dbReference>
<dbReference type="AlphaFoldDB" id="A0ABD3L201"/>